<accession>F4RE40</accession>
<dbReference type="HOGENOM" id="CLU_2622515_0_0_1"/>
<evidence type="ECO:0000313" key="2">
    <source>
        <dbReference type="Proteomes" id="UP000001072"/>
    </source>
</evidence>
<dbReference type="KEGG" id="mlr:MELLADRAFT_52030"/>
<sequence length="78" mass="9144">MENYIRFTNVQRVKHTNVKKSEEEQAVVHVCVIAKPCMHYKKQLEISACNCLTFWSRWDSSLSIVMMTNVCKMCAIRC</sequence>
<proteinExistence type="predicted"/>
<dbReference type="VEuPathDB" id="FungiDB:MELLADRAFT_52030"/>
<dbReference type="GeneID" id="18928808"/>
<keyword evidence="2" id="KW-1185">Reference proteome</keyword>
<dbReference type="AlphaFoldDB" id="F4RE40"/>
<name>F4RE40_MELLP</name>
<gene>
    <name evidence="1" type="ORF">MELLADRAFT_52030</name>
</gene>
<dbReference type="RefSeq" id="XP_007407388.1">
    <property type="nucleotide sequence ID" value="XM_007407326.1"/>
</dbReference>
<dbReference type="Proteomes" id="UP000001072">
    <property type="component" value="Unassembled WGS sequence"/>
</dbReference>
<evidence type="ECO:0000313" key="1">
    <source>
        <dbReference type="EMBL" id="EGG09028.1"/>
    </source>
</evidence>
<organism evidence="2">
    <name type="scientific">Melampsora larici-populina (strain 98AG31 / pathotype 3-4-7)</name>
    <name type="common">Poplar leaf rust fungus</name>
    <dbReference type="NCBI Taxonomy" id="747676"/>
    <lineage>
        <taxon>Eukaryota</taxon>
        <taxon>Fungi</taxon>
        <taxon>Dikarya</taxon>
        <taxon>Basidiomycota</taxon>
        <taxon>Pucciniomycotina</taxon>
        <taxon>Pucciniomycetes</taxon>
        <taxon>Pucciniales</taxon>
        <taxon>Melampsoraceae</taxon>
        <taxon>Melampsora</taxon>
    </lineage>
</organism>
<dbReference type="InParanoid" id="F4RE40"/>
<protein>
    <submittedName>
        <fullName evidence="1">Uncharacterized protein</fullName>
    </submittedName>
</protein>
<reference evidence="2" key="1">
    <citation type="journal article" date="2011" name="Proc. Natl. Acad. Sci. U.S.A.">
        <title>Obligate biotrophy features unraveled by the genomic analysis of rust fungi.</title>
        <authorList>
            <person name="Duplessis S."/>
            <person name="Cuomo C.A."/>
            <person name="Lin Y.-C."/>
            <person name="Aerts A."/>
            <person name="Tisserant E."/>
            <person name="Veneault-Fourrey C."/>
            <person name="Joly D.L."/>
            <person name="Hacquard S."/>
            <person name="Amselem J."/>
            <person name="Cantarel B.L."/>
            <person name="Chiu R."/>
            <person name="Coutinho P.M."/>
            <person name="Feau N."/>
            <person name="Field M."/>
            <person name="Frey P."/>
            <person name="Gelhaye E."/>
            <person name="Goldberg J."/>
            <person name="Grabherr M.G."/>
            <person name="Kodira C.D."/>
            <person name="Kohler A."/>
            <person name="Kuees U."/>
            <person name="Lindquist E.A."/>
            <person name="Lucas S.M."/>
            <person name="Mago R."/>
            <person name="Mauceli E."/>
            <person name="Morin E."/>
            <person name="Murat C."/>
            <person name="Pangilinan J.L."/>
            <person name="Park R."/>
            <person name="Pearson M."/>
            <person name="Quesneville H."/>
            <person name="Rouhier N."/>
            <person name="Sakthikumar S."/>
            <person name="Salamov A.A."/>
            <person name="Schmutz J."/>
            <person name="Selles B."/>
            <person name="Shapiro H."/>
            <person name="Tanguay P."/>
            <person name="Tuskan G.A."/>
            <person name="Henrissat B."/>
            <person name="Van de Peer Y."/>
            <person name="Rouze P."/>
            <person name="Ellis J.G."/>
            <person name="Dodds P.N."/>
            <person name="Schein J.E."/>
            <person name="Zhong S."/>
            <person name="Hamelin R.C."/>
            <person name="Grigoriev I.V."/>
            <person name="Szabo L.J."/>
            <person name="Martin F."/>
        </authorList>
    </citation>
    <scope>NUCLEOTIDE SEQUENCE [LARGE SCALE GENOMIC DNA]</scope>
    <source>
        <strain evidence="2">98AG31 / pathotype 3-4-7</strain>
    </source>
</reference>
<dbReference type="EMBL" id="GL883098">
    <property type="protein sequence ID" value="EGG09028.1"/>
    <property type="molecule type" value="Genomic_DNA"/>
</dbReference>